<evidence type="ECO:0000313" key="2">
    <source>
        <dbReference type="Proteomes" id="UP000267821"/>
    </source>
</evidence>
<evidence type="ECO:0000313" key="1">
    <source>
        <dbReference type="EMBL" id="RPB19304.1"/>
    </source>
</evidence>
<sequence>MSLSIFYEEIMIDILPLIYAARLYLGDRLTSCGGYTYTSYKAVLQLRRNILFGQVYWKVELLDTHIDATGDLPLIYAASGTQLWELKSIPGWFFYSLAYGSSMMVRVLLRKPALQHYQYY</sequence>
<protein>
    <submittedName>
        <fullName evidence="1">Uncharacterized protein</fullName>
    </submittedName>
</protein>
<reference evidence="1 2" key="1">
    <citation type="journal article" date="2018" name="Nat. Ecol. Evol.">
        <title>Pezizomycetes genomes reveal the molecular basis of ectomycorrhizal truffle lifestyle.</title>
        <authorList>
            <person name="Murat C."/>
            <person name="Payen T."/>
            <person name="Noel B."/>
            <person name="Kuo A."/>
            <person name="Morin E."/>
            <person name="Chen J."/>
            <person name="Kohler A."/>
            <person name="Krizsan K."/>
            <person name="Balestrini R."/>
            <person name="Da Silva C."/>
            <person name="Montanini B."/>
            <person name="Hainaut M."/>
            <person name="Levati E."/>
            <person name="Barry K.W."/>
            <person name="Belfiori B."/>
            <person name="Cichocki N."/>
            <person name="Clum A."/>
            <person name="Dockter R.B."/>
            <person name="Fauchery L."/>
            <person name="Guy J."/>
            <person name="Iotti M."/>
            <person name="Le Tacon F."/>
            <person name="Lindquist E.A."/>
            <person name="Lipzen A."/>
            <person name="Malagnac F."/>
            <person name="Mello A."/>
            <person name="Molinier V."/>
            <person name="Miyauchi S."/>
            <person name="Poulain J."/>
            <person name="Riccioni C."/>
            <person name="Rubini A."/>
            <person name="Sitrit Y."/>
            <person name="Splivallo R."/>
            <person name="Traeger S."/>
            <person name="Wang M."/>
            <person name="Zifcakova L."/>
            <person name="Wipf D."/>
            <person name="Zambonelli A."/>
            <person name="Paolocci F."/>
            <person name="Nowrousian M."/>
            <person name="Ottonello S."/>
            <person name="Baldrian P."/>
            <person name="Spatafora J.W."/>
            <person name="Henrissat B."/>
            <person name="Nagy L.G."/>
            <person name="Aury J.M."/>
            <person name="Wincker P."/>
            <person name="Grigoriev I.V."/>
            <person name="Bonfante P."/>
            <person name="Martin F.M."/>
        </authorList>
    </citation>
    <scope>NUCLEOTIDE SEQUENCE [LARGE SCALE GENOMIC DNA]</scope>
    <source>
        <strain evidence="1 2">ATCC MYA-4762</strain>
    </source>
</reference>
<gene>
    <name evidence="1" type="ORF">L211DRAFT_640296</name>
</gene>
<name>A0A3N4L8R9_9PEZI</name>
<dbReference type="Proteomes" id="UP000267821">
    <property type="component" value="Unassembled WGS sequence"/>
</dbReference>
<dbReference type="EMBL" id="ML121592">
    <property type="protein sequence ID" value="RPB19304.1"/>
    <property type="molecule type" value="Genomic_DNA"/>
</dbReference>
<dbReference type="AlphaFoldDB" id="A0A3N4L8R9"/>
<proteinExistence type="predicted"/>
<dbReference type="InParanoid" id="A0A3N4L8R9"/>
<accession>A0A3N4L8R9</accession>
<keyword evidence="2" id="KW-1185">Reference proteome</keyword>
<organism evidence="1 2">
    <name type="scientific">Terfezia boudieri ATCC MYA-4762</name>
    <dbReference type="NCBI Taxonomy" id="1051890"/>
    <lineage>
        <taxon>Eukaryota</taxon>
        <taxon>Fungi</taxon>
        <taxon>Dikarya</taxon>
        <taxon>Ascomycota</taxon>
        <taxon>Pezizomycotina</taxon>
        <taxon>Pezizomycetes</taxon>
        <taxon>Pezizales</taxon>
        <taxon>Pezizaceae</taxon>
        <taxon>Terfezia</taxon>
    </lineage>
</organism>